<accession>A0AAD9PVQ4</accession>
<evidence type="ECO:0000313" key="1">
    <source>
        <dbReference type="EMBL" id="KAK2549959.1"/>
    </source>
</evidence>
<protein>
    <submittedName>
        <fullName evidence="1">Uncharacterized protein</fullName>
    </submittedName>
</protein>
<sequence length="68" mass="7762">MTSTCQEQGLCRKKTAFKLELLEKFNINIENIPFMDKELAMVCAQKLAEIFHLILLDKDNIDSSVSSL</sequence>
<organism evidence="1 2">
    <name type="scientific">Acropora cervicornis</name>
    <name type="common">Staghorn coral</name>
    <dbReference type="NCBI Taxonomy" id="6130"/>
    <lineage>
        <taxon>Eukaryota</taxon>
        <taxon>Metazoa</taxon>
        <taxon>Cnidaria</taxon>
        <taxon>Anthozoa</taxon>
        <taxon>Hexacorallia</taxon>
        <taxon>Scleractinia</taxon>
        <taxon>Astrocoeniina</taxon>
        <taxon>Acroporidae</taxon>
        <taxon>Acropora</taxon>
    </lineage>
</organism>
<dbReference type="AlphaFoldDB" id="A0AAD9PVQ4"/>
<comment type="caution">
    <text evidence="1">The sequence shown here is derived from an EMBL/GenBank/DDBJ whole genome shotgun (WGS) entry which is preliminary data.</text>
</comment>
<evidence type="ECO:0000313" key="2">
    <source>
        <dbReference type="Proteomes" id="UP001249851"/>
    </source>
</evidence>
<dbReference type="EMBL" id="JARQWQ010000117">
    <property type="protein sequence ID" value="KAK2549959.1"/>
    <property type="molecule type" value="Genomic_DNA"/>
</dbReference>
<proteinExistence type="predicted"/>
<reference evidence="1" key="2">
    <citation type="journal article" date="2023" name="Science">
        <title>Genomic signatures of disease resistance in endangered staghorn corals.</title>
        <authorList>
            <person name="Vollmer S.V."/>
            <person name="Selwyn J.D."/>
            <person name="Despard B.A."/>
            <person name="Roesel C.L."/>
        </authorList>
    </citation>
    <scope>NUCLEOTIDE SEQUENCE</scope>
    <source>
        <strain evidence="1">K2</strain>
    </source>
</reference>
<dbReference type="Proteomes" id="UP001249851">
    <property type="component" value="Unassembled WGS sequence"/>
</dbReference>
<gene>
    <name evidence="1" type="ORF">P5673_029407</name>
</gene>
<reference evidence="1" key="1">
    <citation type="journal article" date="2023" name="G3 (Bethesda)">
        <title>Whole genome assembly and annotation of the endangered Caribbean coral Acropora cervicornis.</title>
        <authorList>
            <person name="Selwyn J.D."/>
            <person name="Vollmer S.V."/>
        </authorList>
    </citation>
    <scope>NUCLEOTIDE SEQUENCE</scope>
    <source>
        <strain evidence="1">K2</strain>
    </source>
</reference>
<keyword evidence="2" id="KW-1185">Reference proteome</keyword>
<name>A0AAD9PVQ4_ACRCE</name>